<dbReference type="InterPro" id="IPR020846">
    <property type="entry name" value="MFS_dom"/>
</dbReference>
<dbReference type="Proteomes" id="UP000198964">
    <property type="component" value="Unassembled WGS sequence"/>
</dbReference>
<dbReference type="PANTHER" id="PTHR12778:SF10">
    <property type="entry name" value="MAJOR FACILITATOR SUPERFAMILY DOMAIN-CONTAINING PROTEIN 3"/>
    <property type="match status" value="1"/>
</dbReference>
<protein>
    <submittedName>
        <fullName evidence="8">MFS transporter, PAT family, beta-lactamase induction signal transducer AmpG</fullName>
    </submittedName>
</protein>
<dbReference type="InterPro" id="IPR036259">
    <property type="entry name" value="MFS_trans_sf"/>
</dbReference>
<evidence type="ECO:0000313" key="9">
    <source>
        <dbReference type="Proteomes" id="UP000198964"/>
    </source>
</evidence>
<gene>
    <name evidence="8" type="ORF">SAMN05216283_102136</name>
</gene>
<keyword evidence="4 6" id="KW-1133">Transmembrane helix</keyword>
<dbReference type="STRING" id="655355.SAMN05216283_102136"/>
<evidence type="ECO:0000256" key="2">
    <source>
        <dbReference type="ARBA" id="ARBA00022448"/>
    </source>
</evidence>
<keyword evidence="2" id="KW-0813">Transport</keyword>
<evidence type="ECO:0000256" key="4">
    <source>
        <dbReference type="ARBA" id="ARBA00022989"/>
    </source>
</evidence>
<evidence type="ECO:0000256" key="1">
    <source>
        <dbReference type="ARBA" id="ARBA00004141"/>
    </source>
</evidence>
<dbReference type="InterPro" id="IPR004752">
    <property type="entry name" value="AmpG_permease/AT-1"/>
</dbReference>
<keyword evidence="3 6" id="KW-0812">Transmembrane</keyword>
<dbReference type="PANTHER" id="PTHR12778">
    <property type="entry name" value="SOLUTE CARRIER FAMILY 33 ACETYL-COA TRANSPORTER -RELATED"/>
    <property type="match status" value="1"/>
</dbReference>
<dbReference type="SUPFAM" id="SSF103473">
    <property type="entry name" value="MFS general substrate transporter"/>
    <property type="match status" value="1"/>
</dbReference>
<feature type="transmembrane region" description="Helical" evidence="6">
    <location>
        <begin position="139"/>
        <end position="160"/>
    </location>
</feature>
<dbReference type="GO" id="GO:0016020">
    <property type="term" value="C:membrane"/>
    <property type="evidence" value="ECO:0007669"/>
    <property type="project" value="UniProtKB-SubCell"/>
</dbReference>
<feature type="transmembrane region" description="Helical" evidence="6">
    <location>
        <begin position="364"/>
        <end position="384"/>
    </location>
</feature>
<accession>A0A1I2ELN3</accession>
<feature type="domain" description="Major facilitator superfamily (MFS) profile" evidence="7">
    <location>
        <begin position="11"/>
        <end position="419"/>
    </location>
</feature>
<dbReference type="RefSeq" id="WP_093918818.1">
    <property type="nucleotide sequence ID" value="NZ_FONW01000002.1"/>
</dbReference>
<feature type="transmembrane region" description="Helical" evidence="6">
    <location>
        <begin position="172"/>
        <end position="192"/>
    </location>
</feature>
<feature type="transmembrane region" description="Helical" evidence="6">
    <location>
        <begin position="230"/>
        <end position="251"/>
    </location>
</feature>
<feature type="transmembrane region" description="Helical" evidence="6">
    <location>
        <begin position="12"/>
        <end position="29"/>
    </location>
</feature>
<dbReference type="EMBL" id="FONW01000002">
    <property type="protein sequence ID" value="SFE93426.1"/>
    <property type="molecule type" value="Genomic_DNA"/>
</dbReference>
<feature type="transmembrane region" description="Helical" evidence="6">
    <location>
        <begin position="329"/>
        <end position="352"/>
    </location>
</feature>
<feature type="transmembrane region" description="Helical" evidence="6">
    <location>
        <begin position="271"/>
        <end position="295"/>
    </location>
</feature>
<feature type="transmembrane region" description="Helical" evidence="6">
    <location>
        <begin position="302"/>
        <end position="323"/>
    </location>
</feature>
<proteinExistence type="predicted"/>
<keyword evidence="9" id="KW-1185">Reference proteome</keyword>
<sequence>MRFNQLKKIHPAAWIPTVYFGMGLPYAAINQASPLMYESLGISDSMIAFWTSLLLLPYTLKFLWSPVLEMFKTKKHFVVATQFVTGVTFAMVAFSLQLNDFFAYSVALLAIVALSGSTHDIATDGVYMNVLSSQDQARYIGWQGAAFNIAKVLTAGGLVYLAGVLENTIGAFHGWMIIMIVYGATMLLLSFYHTRMLPSGGAATGEVHSLKEGFQILWDVLRTFFQKKYIGWYIGFIIIYRFAEGFAVKIAPLFFKAAVADGGLGLSTSEIGLLYGVFGSGAFVLGSLLAGYFIAGKGLRKSIFSLICIFNFQFIVYALLAVFRPSNIYLIGSAVVVEYFAYGFGFVGLTLFMMQQVAPGKYKMAHYAFASGIMNLGFMLPGMLSGFLSDSIGYKSFFLFVLVAMIPSFFAAKFVPFTHPDNKESETKEIEK</sequence>
<evidence type="ECO:0000259" key="7">
    <source>
        <dbReference type="PROSITE" id="PS50850"/>
    </source>
</evidence>
<evidence type="ECO:0000256" key="6">
    <source>
        <dbReference type="SAM" id="Phobius"/>
    </source>
</evidence>
<dbReference type="InterPro" id="IPR011701">
    <property type="entry name" value="MFS"/>
</dbReference>
<dbReference type="Pfam" id="PF07690">
    <property type="entry name" value="MFS_1"/>
    <property type="match status" value="1"/>
</dbReference>
<dbReference type="AlphaFoldDB" id="A0A1I2ELN3"/>
<feature type="transmembrane region" description="Helical" evidence="6">
    <location>
        <begin position="101"/>
        <end position="118"/>
    </location>
</feature>
<feature type="transmembrane region" description="Helical" evidence="6">
    <location>
        <begin position="77"/>
        <end position="95"/>
    </location>
</feature>
<reference evidence="8 9" key="1">
    <citation type="submission" date="2016-10" db="EMBL/GenBank/DDBJ databases">
        <authorList>
            <person name="de Groot N.N."/>
        </authorList>
    </citation>
    <scope>NUCLEOTIDE SEQUENCE [LARGE SCALE GENOMIC DNA]</scope>
    <source>
        <strain evidence="8 9">CGMCC 1.9156</strain>
    </source>
</reference>
<feature type="transmembrane region" description="Helical" evidence="6">
    <location>
        <begin position="396"/>
        <end position="415"/>
    </location>
</feature>
<organism evidence="8 9">
    <name type="scientific">Sunxiuqinia elliptica</name>
    <dbReference type="NCBI Taxonomy" id="655355"/>
    <lineage>
        <taxon>Bacteria</taxon>
        <taxon>Pseudomonadati</taxon>
        <taxon>Bacteroidota</taxon>
        <taxon>Bacteroidia</taxon>
        <taxon>Marinilabiliales</taxon>
        <taxon>Prolixibacteraceae</taxon>
        <taxon>Sunxiuqinia</taxon>
    </lineage>
</organism>
<evidence type="ECO:0000256" key="3">
    <source>
        <dbReference type="ARBA" id="ARBA00022692"/>
    </source>
</evidence>
<name>A0A1I2ELN3_9BACT</name>
<evidence type="ECO:0000256" key="5">
    <source>
        <dbReference type="ARBA" id="ARBA00023136"/>
    </source>
</evidence>
<dbReference type="GO" id="GO:0022857">
    <property type="term" value="F:transmembrane transporter activity"/>
    <property type="evidence" value="ECO:0007669"/>
    <property type="project" value="InterPro"/>
</dbReference>
<comment type="subcellular location">
    <subcellularLocation>
        <location evidence="1">Membrane</location>
        <topology evidence="1">Multi-pass membrane protein</topology>
    </subcellularLocation>
</comment>
<keyword evidence="5 6" id="KW-0472">Membrane</keyword>
<dbReference type="PROSITE" id="PS50850">
    <property type="entry name" value="MFS"/>
    <property type="match status" value="1"/>
</dbReference>
<evidence type="ECO:0000313" key="8">
    <source>
        <dbReference type="EMBL" id="SFE93426.1"/>
    </source>
</evidence>
<dbReference type="Gene3D" id="1.20.1250.20">
    <property type="entry name" value="MFS general substrate transporter like domains"/>
    <property type="match status" value="2"/>
</dbReference>